<proteinExistence type="predicted"/>
<organism evidence="1 2">
    <name type="scientific">Fusicatenibacter saccharivorans</name>
    <dbReference type="NCBI Taxonomy" id="1150298"/>
    <lineage>
        <taxon>Bacteria</taxon>
        <taxon>Bacillati</taxon>
        <taxon>Bacillota</taxon>
        <taxon>Clostridia</taxon>
        <taxon>Lachnospirales</taxon>
        <taxon>Lachnospiraceae</taxon>
        <taxon>Fusicatenibacter</taxon>
    </lineage>
</organism>
<evidence type="ECO:0000313" key="1">
    <source>
        <dbReference type="EMBL" id="MCG4767135.1"/>
    </source>
</evidence>
<dbReference type="RefSeq" id="WP_118640638.1">
    <property type="nucleotide sequence ID" value="NZ_JAKNFS010000032.1"/>
</dbReference>
<dbReference type="GeneID" id="79855342"/>
<reference evidence="1" key="1">
    <citation type="submission" date="2022-01" db="EMBL/GenBank/DDBJ databases">
        <title>Collection of gut derived symbiotic bacterial strains cultured from healthy donors.</title>
        <authorList>
            <person name="Lin H."/>
            <person name="Kohout C."/>
            <person name="Waligurski E."/>
            <person name="Pamer E.G."/>
        </authorList>
    </citation>
    <scope>NUCLEOTIDE SEQUENCE</scope>
    <source>
        <strain evidence="1">DFI.5.49</strain>
    </source>
</reference>
<evidence type="ECO:0000313" key="2">
    <source>
        <dbReference type="Proteomes" id="UP001199915"/>
    </source>
</evidence>
<protein>
    <submittedName>
        <fullName evidence="1">Uncharacterized protein</fullName>
    </submittedName>
</protein>
<gene>
    <name evidence="1" type="ORF">L0N21_16740</name>
</gene>
<comment type="caution">
    <text evidence="1">The sequence shown here is derived from an EMBL/GenBank/DDBJ whole genome shotgun (WGS) entry which is preliminary data.</text>
</comment>
<dbReference type="AlphaFoldDB" id="A0AAE3JTM7"/>
<dbReference type="EMBL" id="JAKNFS010000032">
    <property type="protein sequence ID" value="MCG4767135.1"/>
    <property type="molecule type" value="Genomic_DNA"/>
</dbReference>
<dbReference type="Proteomes" id="UP001199915">
    <property type="component" value="Unassembled WGS sequence"/>
</dbReference>
<sequence length="121" mass="14406">MREKNVREINLTKENICFANKISVEDNVIAAECTLLFDVDKYFGTTIKKDNTWISFDVCWTPNGSVHAEYRLRSFDDCCKRLVDWRLTEEEQEIILDKMEEYCMQETGKTLQELWDSYEVE</sequence>
<name>A0AAE3JTM7_9FIRM</name>
<accession>A0AAE3JTM7</accession>